<dbReference type="SUPFAM" id="SSF46626">
    <property type="entry name" value="Cytochrome c"/>
    <property type="match status" value="1"/>
</dbReference>
<dbReference type="AlphaFoldDB" id="G8TD67"/>
<name>G8TD67_NIAKG</name>
<keyword evidence="2 4" id="KW-0479">Metal-binding</keyword>
<dbReference type="PANTHER" id="PTHR33751:SF1">
    <property type="entry name" value="CBB3-TYPE CYTOCHROME C OXIDASE SUBUNIT FIXP"/>
    <property type="match status" value="1"/>
</dbReference>
<dbReference type="Gene3D" id="6.10.280.130">
    <property type="match status" value="1"/>
</dbReference>
<evidence type="ECO:0000256" key="3">
    <source>
        <dbReference type="ARBA" id="ARBA00023004"/>
    </source>
</evidence>
<reference evidence="9 10" key="1">
    <citation type="submission" date="2011-12" db="EMBL/GenBank/DDBJ databases">
        <title>The complete genome of Niastella koreensis GR20-10.</title>
        <authorList>
            <consortium name="US DOE Joint Genome Institute (JGI-PGF)"/>
            <person name="Lucas S."/>
            <person name="Han J."/>
            <person name="Lapidus A."/>
            <person name="Bruce D."/>
            <person name="Goodwin L."/>
            <person name="Pitluck S."/>
            <person name="Peters L."/>
            <person name="Kyrpides N."/>
            <person name="Mavromatis K."/>
            <person name="Ivanova N."/>
            <person name="Mikhailova N."/>
            <person name="Davenport K."/>
            <person name="Saunders E."/>
            <person name="Detter J.C."/>
            <person name="Tapia R."/>
            <person name="Han C."/>
            <person name="Land M."/>
            <person name="Hauser L."/>
            <person name="Markowitz V."/>
            <person name="Cheng J.-F."/>
            <person name="Hugenholtz P."/>
            <person name="Woyke T."/>
            <person name="Wu D."/>
            <person name="Tindall B."/>
            <person name="Pomrenke H."/>
            <person name="Brambilla E."/>
            <person name="Klenk H.-P."/>
            <person name="Eisen J.A."/>
        </authorList>
    </citation>
    <scope>NUCLEOTIDE SEQUENCE [LARGE SCALE GENOMIC DNA]</scope>
    <source>
        <strain evidence="10">DSM 17620 / KACC 11465 / NBRC 106392 / GR20-10</strain>
    </source>
</reference>
<organism evidence="9 10">
    <name type="scientific">Niastella koreensis (strain DSM 17620 / KACC 11465 / NBRC 106392 / GR20-10)</name>
    <dbReference type="NCBI Taxonomy" id="700598"/>
    <lineage>
        <taxon>Bacteria</taxon>
        <taxon>Pseudomonadati</taxon>
        <taxon>Bacteroidota</taxon>
        <taxon>Chitinophagia</taxon>
        <taxon>Chitinophagales</taxon>
        <taxon>Chitinophagaceae</taxon>
        <taxon>Niastella</taxon>
    </lineage>
</organism>
<feature type="transmembrane region" description="Helical" evidence="6">
    <location>
        <begin position="77"/>
        <end position="97"/>
    </location>
</feature>
<keyword evidence="1 4" id="KW-0349">Heme</keyword>
<keyword evidence="3 4" id="KW-0408">Iron</keyword>
<evidence type="ECO:0000256" key="5">
    <source>
        <dbReference type="SAM" id="MobiDB-lite"/>
    </source>
</evidence>
<dbReference type="Pfam" id="PF14715">
    <property type="entry name" value="FixP_N"/>
    <property type="match status" value="1"/>
</dbReference>
<dbReference type="Gene3D" id="1.10.760.10">
    <property type="entry name" value="Cytochrome c-like domain"/>
    <property type="match status" value="1"/>
</dbReference>
<gene>
    <name evidence="9" type="ordered locus">Niako_1943</name>
</gene>
<evidence type="ECO:0000256" key="1">
    <source>
        <dbReference type="ARBA" id="ARBA00022617"/>
    </source>
</evidence>
<dbReference type="GO" id="GO:0020037">
    <property type="term" value="F:heme binding"/>
    <property type="evidence" value="ECO:0007669"/>
    <property type="project" value="InterPro"/>
</dbReference>
<sequence length="389" mass="42198">MRKAVAALTAFLLTAPFVMAEGGGHAPVESSLYDPFVVTMIVIMAILLLAIGLLANVVIGAAGYYYKKQKDTEQQTAAGSGGVIKALSIIALVLMAAPSFAQGGEAAATAAAQTTSSYGALSETTFYFMVSVIALELLVVFVLLYQLRVFLGKTRTKEGVAGAKEFKLKPAISVWHKLNKFKPIEQEADLDLGHDYDGIRELDNRLPPWWLYGFYISILAAGIYIWRYHIAQTAPLSKEEYQIAMNEAEVQKAAYLKKSANNVDESTIKKLTAAADLEAGQKVFSQNCAACHGKAGEGIVGPNLTDDYWLHGGGIKDVFKTIKYGWPEKGMRSWKDDLSPMQIAQVASYIKSIHGSNPPNGKPKQGDLYQEEVGKTDSVSNKGTEVSKN</sequence>
<dbReference type="eggNOG" id="COG2010">
    <property type="taxonomic scope" value="Bacteria"/>
</dbReference>
<dbReference type="EMBL" id="CP003178">
    <property type="protein sequence ID" value="AEV98299.1"/>
    <property type="molecule type" value="Genomic_DNA"/>
</dbReference>
<keyword evidence="6" id="KW-0472">Membrane</keyword>
<dbReference type="GO" id="GO:0046872">
    <property type="term" value="F:metal ion binding"/>
    <property type="evidence" value="ECO:0007669"/>
    <property type="project" value="UniProtKB-KW"/>
</dbReference>
<feature type="transmembrane region" description="Helical" evidence="6">
    <location>
        <begin position="126"/>
        <end position="147"/>
    </location>
</feature>
<keyword evidence="6" id="KW-0812">Transmembrane</keyword>
<dbReference type="GO" id="GO:0009055">
    <property type="term" value="F:electron transfer activity"/>
    <property type="evidence" value="ECO:0007669"/>
    <property type="project" value="InterPro"/>
</dbReference>
<evidence type="ECO:0000256" key="6">
    <source>
        <dbReference type="SAM" id="Phobius"/>
    </source>
</evidence>
<feature type="transmembrane region" description="Helical" evidence="6">
    <location>
        <begin position="209"/>
        <end position="226"/>
    </location>
</feature>
<evidence type="ECO:0000313" key="9">
    <source>
        <dbReference type="EMBL" id="AEV98299.1"/>
    </source>
</evidence>
<feature type="region of interest" description="Disordered" evidence="5">
    <location>
        <begin position="352"/>
        <end position="389"/>
    </location>
</feature>
<feature type="compositionally biased region" description="Polar residues" evidence="5">
    <location>
        <begin position="377"/>
        <end position="389"/>
    </location>
</feature>
<dbReference type="HOGENOM" id="CLU_061347_0_0_10"/>
<dbReference type="PATRIC" id="fig|700598.3.peg.1987"/>
<dbReference type="OrthoDB" id="9811281at2"/>
<dbReference type="Proteomes" id="UP000005438">
    <property type="component" value="Chromosome"/>
</dbReference>
<evidence type="ECO:0000259" key="8">
    <source>
        <dbReference type="PROSITE" id="PS51007"/>
    </source>
</evidence>
<dbReference type="KEGG" id="nko:Niako_1943"/>
<evidence type="ECO:0000256" key="4">
    <source>
        <dbReference type="PROSITE-ProRule" id="PRU00433"/>
    </source>
</evidence>
<dbReference type="InterPro" id="IPR038414">
    <property type="entry name" value="CcoP_N_sf"/>
</dbReference>
<proteinExistence type="predicted"/>
<dbReference type="RefSeq" id="WP_014218213.1">
    <property type="nucleotide sequence ID" value="NC_016609.1"/>
</dbReference>
<dbReference type="InterPro" id="IPR036909">
    <property type="entry name" value="Cyt_c-like_dom_sf"/>
</dbReference>
<dbReference type="InterPro" id="IPR050597">
    <property type="entry name" value="Cytochrome_c_Oxidase_Subunit"/>
</dbReference>
<dbReference type="STRING" id="700598.Niako_1943"/>
<keyword evidence="7" id="KW-0732">Signal</keyword>
<feature type="chain" id="PRO_5003517463" evidence="7">
    <location>
        <begin position="21"/>
        <end position="389"/>
    </location>
</feature>
<dbReference type="PANTHER" id="PTHR33751">
    <property type="entry name" value="CBB3-TYPE CYTOCHROME C OXIDASE SUBUNIT FIXP"/>
    <property type="match status" value="1"/>
</dbReference>
<feature type="transmembrane region" description="Helical" evidence="6">
    <location>
        <begin position="36"/>
        <end position="65"/>
    </location>
</feature>
<dbReference type="PROSITE" id="PS51007">
    <property type="entry name" value="CYTC"/>
    <property type="match status" value="1"/>
</dbReference>
<protein>
    <submittedName>
        <fullName evidence="9">Cytochrome c class I</fullName>
    </submittedName>
</protein>
<evidence type="ECO:0000256" key="7">
    <source>
        <dbReference type="SAM" id="SignalP"/>
    </source>
</evidence>
<dbReference type="InterPro" id="IPR009056">
    <property type="entry name" value="Cyt_c-like_dom"/>
</dbReference>
<feature type="domain" description="Cytochrome c" evidence="8">
    <location>
        <begin position="275"/>
        <end position="354"/>
    </location>
</feature>
<dbReference type="InterPro" id="IPR032858">
    <property type="entry name" value="CcoP_N"/>
</dbReference>
<dbReference type="Pfam" id="PF13442">
    <property type="entry name" value="Cytochrome_CBB3"/>
    <property type="match status" value="1"/>
</dbReference>
<keyword evidence="6" id="KW-1133">Transmembrane helix</keyword>
<evidence type="ECO:0000313" key="10">
    <source>
        <dbReference type="Proteomes" id="UP000005438"/>
    </source>
</evidence>
<evidence type="ECO:0000256" key="2">
    <source>
        <dbReference type="ARBA" id="ARBA00022723"/>
    </source>
</evidence>
<accession>G8TD67</accession>
<feature type="signal peptide" evidence="7">
    <location>
        <begin position="1"/>
        <end position="20"/>
    </location>
</feature>